<evidence type="ECO:0000313" key="2">
    <source>
        <dbReference type="EMBL" id="PWG01649.1"/>
    </source>
</evidence>
<dbReference type="SUPFAM" id="SSF56601">
    <property type="entry name" value="beta-lactamase/transpeptidase-like"/>
    <property type="match status" value="1"/>
</dbReference>
<keyword evidence="2" id="KW-0378">Hydrolase</keyword>
<sequence length="401" mass="43040">MGWTRVVWSIPLVLTASCAHSPELSSPASSPAYAWVTFDESGIGNSGASGLADRETERSLTIDDPVRIASISKLVVALGAMRLVEQGVLDLDRDVSDWLGWRLRNPAFPDTPITLRLLLSHTSSLRDGIDYAVPLGRTVREALADPAAFDAEHPPGSGYFTYSNLNFPVVASVMEAATGERFDRLMERLVLDPLELDACFNWTTCSDGAIDRAVVLYDVDGSVLRDDLGGEWPDCPVVPAADGTCNLAAYKPGTNGALFSPQGGLRISARDLATVGRLLLNEGRHAGQPFLSEASIREMLAPHWRFDGANGDTQEGFYCAYGLASQALPVAEAGCRDDLFGNGRAMVGHAGDAYGLRSGLWIDPERGVGIAYFATGNGDDPPHGRTAYRAIEERLAGRLSR</sequence>
<dbReference type="PANTHER" id="PTHR43283">
    <property type="entry name" value="BETA-LACTAMASE-RELATED"/>
    <property type="match status" value="1"/>
</dbReference>
<dbReference type="Proteomes" id="UP000245916">
    <property type="component" value="Unassembled WGS sequence"/>
</dbReference>
<name>A0A2U2IZY5_9SPHN</name>
<dbReference type="GO" id="GO:0016787">
    <property type="term" value="F:hydrolase activity"/>
    <property type="evidence" value="ECO:0007669"/>
    <property type="project" value="UniProtKB-KW"/>
</dbReference>
<dbReference type="InterPro" id="IPR050789">
    <property type="entry name" value="Diverse_Enzym_Activities"/>
</dbReference>
<comment type="caution">
    <text evidence="2">The sequence shown here is derived from an EMBL/GenBank/DDBJ whole genome shotgun (WGS) entry which is preliminary data.</text>
</comment>
<organism evidence="2 3">
    <name type="scientific">Allosphingosinicella humi</name>
    <dbReference type="NCBI Taxonomy" id="2068657"/>
    <lineage>
        <taxon>Bacteria</taxon>
        <taxon>Pseudomonadati</taxon>
        <taxon>Pseudomonadota</taxon>
        <taxon>Alphaproteobacteria</taxon>
        <taxon>Sphingomonadales</taxon>
        <taxon>Sphingomonadaceae</taxon>
        <taxon>Allosphingosinicella</taxon>
    </lineage>
</organism>
<keyword evidence="3" id="KW-1185">Reference proteome</keyword>
<gene>
    <name evidence="2" type="ORF">DF286_01250</name>
</gene>
<reference evidence="2 3" key="1">
    <citation type="submission" date="2018-05" db="EMBL/GenBank/DDBJ databases">
        <title>Genome of Sphingosinicella humi QZX222.</title>
        <authorList>
            <person name="Qiao Z."/>
            <person name="Wang G."/>
        </authorList>
    </citation>
    <scope>NUCLEOTIDE SEQUENCE [LARGE SCALE GENOMIC DNA]</scope>
    <source>
        <strain evidence="2 3">QZX222</strain>
    </source>
</reference>
<dbReference type="AlphaFoldDB" id="A0A2U2IZY5"/>
<dbReference type="EMBL" id="QFFF01000001">
    <property type="protein sequence ID" value="PWG01649.1"/>
    <property type="molecule type" value="Genomic_DNA"/>
</dbReference>
<protein>
    <submittedName>
        <fullName evidence="2">Serine hydrolase</fullName>
    </submittedName>
</protein>
<evidence type="ECO:0000259" key="1">
    <source>
        <dbReference type="Pfam" id="PF00144"/>
    </source>
</evidence>
<dbReference type="InterPro" id="IPR001466">
    <property type="entry name" value="Beta-lactam-related"/>
</dbReference>
<proteinExistence type="predicted"/>
<dbReference type="PROSITE" id="PS51257">
    <property type="entry name" value="PROKAR_LIPOPROTEIN"/>
    <property type="match status" value="1"/>
</dbReference>
<dbReference type="Pfam" id="PF00144">
    <property type="entry name" value="Beta-lactamase"/>
    <property type="match status" value="1"/>
</dbReference>
<dbReference type="OrthoDB" id="5705574at2"/>
<accession>A0A2U2IZY5</accession>
<dbReference type="InterPro" id="IPR012338">
    <property type="entry name" value="Beta-lactam/transpept-like"/>
</dbReference>
<feature type="domain" description="Beta-lactamase-related" evidence="1">
    <location>
        <begin position="48"/>
        <end position="390"/>
    </location>
</feature>
<dbReference type="Gene3D" id="3.40.710.10">
    <property type="entry name" value="DD-peptidase/beta-lactamase superfamily"/>
    <property type="match status" value="1"/>
</dbReference>
<dbReference type="RefSeq" id="WP_109269788.1">
    <property type="nucleotide sequence ID" value="NZ_QFFF01000001.1"/>
</dbReference>
<evidence type="ECO:0000313" key="3">
    <source>
        <dbReference type="Proteomes" id="UP000245916"/>
    </source>
</evidence>